<dbReference type="InterPro" id="IPR002403">
    <property type="entry name" value="Cyt_P450_E_grp-IV"/>
</dbReference>
<dbReference type="InterPro" id="IPR017972">
    <property type="entry name" value="Cyt_P450_CS"/>
</dbReference>
<name>A0AAD6DNI9_9EURO</name>
<evidence type="ECO:0000256" key="2">
    <source>
        <dbReference type="ARBA" id="ARBA00010617"/>
    </source>
</evidence>
<evidence type="ECO:0000256" key="8">
    <source>
        <dbReference type="SAM" id="Phobius"/>
    </source>
</evidence>
<evidence type="ECO:0000256" key="7">
    <source>
        <dbReference type="RuleBase" id="RU000461"/>
    </source>
</evidence>
<keyword evidence="8" id="KW-1133">Transmembrane helix</keyword>
<comment type="similarity">
    <text evidence="2 7">Belongs to the cytochrome P450 family.</text>
</comment>
<evidence type="ECO:0000256" key="1">
    <source>
        <dbReference type="ARBA" id="ARBA00001971"/>
    </source>
</evidence>
<feature type="binding site" description="axial binding residue" evidence="6">
    <location>
        <position position="457"/>
    </location>
    <ligand>
        <name>heme</name>
        <dbReference type="ChEBI" id="CHEBI:30413"/>
    </ligand>
    <ligandPart>
        <name>Fe</name>
        <dbReference type="ChEBI" id="CHEBI:18248"/>
    </ligandPart>
</feature>
<keyword evidence="5 6" id="KW-0408">Iron</keyword>
<evidence type="ECO:0008006" key="11">
    <source>
        <dbReference type="Google" id="ProtNLM"/>
    </source>
</evidence>
<dbReference type="GO" id="GO:0016705">
    <property type="term" value="F:oxidoreductase activity, acting on paired donors, with incorporation or reduction of molecular oxygen"/>
    <property type="evidence" value="ECO:0007669"/>
    <property type="project" value="InterPro"/>
</dbReference>
<dbReference type="CDD" id="cd11041">
    <property type="entry name" value="CYP503A1-like"/>
    <property type="match status" value="1"/>
</dbReference>
<dbReference type="PRINTS" id="PR00465">
    <property type="entry name" value="EP450IV"/>
</dbReference>
<dbReference type="GO" id="GO:0020037">
    <property type="term" value="F:heme binding"/>
    <property type="evidence" value="ECO:0007669"/>
    <property type="project" value="InterPro"/>
</dbReference>
<evidence type="ECO:0000256" key="5">
    <source>
        <dbReference type="ARBA" id="ARBA00023004"/>
    </source>
</evidence>
<comment type="cofactor">
    <cofactor evidence="1 6">
        <name>heme</name>
        <dbReference type="ChEBI" id="CHEBI:30413"/>
    </cofactor>
</comment>
<keyword evidence="6 7" id="KW-0349">Heme</keyword>
<accession>A0AAD6DNI9</accession>
<dbReference type="Proteomes" id="UP001216150">
    <property type="component" value="Unassembled WGS sequence"/>
</dbReference>
<evidence type="ECO:0000256" key="6">
    <source>
        <dbReference type="PIRSR" id="PIRSR602403-1"/>
    </source>
</evidence>
<keyword evidence="7" id="KW-0503">Monooxygenase</keyword>
<keyword evidence="10" id="KW-1185">Reference proteome</keyword>
<keyword evidence="8" id="KW-0472">Membrane</keyword>
<evidence type="ECO:0000313" key="10">
    <source>
        <dbReference type="Proteomes" id="UP001216150"/>
    </source>
</evidence>
<dbReference type="GO" id="GO:0004497">
    <property type="term" value="F:monooxygenase activity"/>
    <property type="evidence" value="ECO:0007669"/>
    <property type="project" value="UniProtKB-KW"/>
</dbReference>
<gene>
    <name evidence="9" type="ORF">N7450_003657</name>
</gene>
<protein>
    <recommendedName>
        <fullName evidence="11">Cytochrome P450</fullName>
    </recommendedName>
</protein>
<proteinExistence type="inferred from homology"/>
<keyword evidence="4 7" id="KW-0560">Oxidoreductase</keyword>
<dbReference type="PROSITE" id="PS00086">
    <property type="entry name" value="CYTOCHROME_P450"/>
    <property type="match status" value="1"/>
</dbReference>
<evidence type="ECO:0000256" key="3">
    <source>
        <dbReference type="ARBA" id="ARBA00022723"/>
    </source>
</evidence>
<dbReference type="AlphaFoldDB" id="A0AAD6DNI9"/>
<organism evidence="9 10">
    <name type="scientific">Penicillium hetheringtonii</name>
    <dbReference type="NCBI Taxonomy" id="911720"/>
    <lineage>
        <taxon>Eukaryota</taxon>
        <taxon>Fungi</taxon>
        <taxon>Dikarya</taxon>
        <taxon>Ascomycota</taxon>
        <taxon>Pezizomycotina</taxon>
        <taxon>Eurotiomycetes</taxon>
        <taxon>Eurotiomycetidae</taxon>
        <taxon>Eurotiales</taxon>
        <taxon>Aspergillaceae</taxon>
        <taxon>Penicillium</taxon>
    </lineage>
</organism>
<dbReference type="PANTHER" id="PTHR46206:SF4">
    <property type="entry name" value="P450, PUTATIVE (EUROFUNG)-RELATED"/>
    <property type="match status" value="1"/>
</dbReference>
<dbReference type="Gene3D" id="1.10.630.10">
    <property type="entry name" value="Cytochrome P450"/>
    <property type="match status" value="1"/>
</dbReference>
<reference evidence="9 10" key="1">
    <citation type="journal article" date="2023" name="IMA Fungus">
        <title>Comparative genomic study of the Penicillium genus elucidates a diverse pangenome and 15 lateral gene transfer events.</title>
        <authorList>
            <person name="Petersen C."/>
            <person name="Sorensen T."/>
            <person name="Nielsen M.R."/>
            <person name="Sondergaard T.E."/>
            <person name="Sorensen J.L."/>
            <person name="Fitzpatrick D.A."/>
            <person name="Frisvad J.C."/>
            <person name="Nielsen K.L."/>
        </authorList>
    </citation>
    <scope>NUCLEOTIDE SEQUENCE [LARGE SCALE GENOMIC DNA]</scope>
    <source>
        <strain evidence="9 10">IBT 29057</strain>
    </source>
</reference>
<dbReference type="EMBL" id="JAQJAC010000003">
    <property type="protein sequence ID" value="KAJ5589685.1"/>
    <property type="molecule type" value="Genomic_DNA"/>
</dbReference>
<evidence type="ECO:0000313" key="9">
    <source>
        <dbReference type="EMBL" id="KAJ5589685.1"/>
    </source>
</evidence>
<evidence type="ECO:0000256" key="4">
    <source>
        <dbReference type="ARBA" id="ARBA00023002"/>
    </source>
</evidence>
<keyword evidence="3 6" id="KW-0479">Metal-binding</keyword>
<feature type="transmembrane region" description="Helical" evidence="8">
    <location>
        <begin position="6"/>
        <end position="27"/>
    </location>
</feature>
<dbReference type="GO" id="GO:0043386">
    <property type="term" value="P:mycotoxin biosynthetic process"/>
    <property type="evidence" value="ECO:0007669"/>
    <property type="project" value="UniProtKB-ARBA"/>
</dbReference>
<sequence length="510" mass="57754">MSSLVSFCGASPIYLAFAGIIFSWYLITRWRRLHRSWVNVPVVGERGLLGFWRNVPDYSDKLNEILKVGYDKHRDFAFQVATVRGWDVCICNEKMVAEMQALPDSIFSLNAFNEEYFQTAYTSPGFVDSKPTVPVSILAKSLVWSRQRVSSETGTYFSGLVEELEYGLEVEMPENTEEDGWQQVNCFEFSSHLMLRLIARLLFGSPLCRDPEAIDLFSRYGATVPRDGQRIARFPALLRPWFGPKFPASRMSRRLDKMLLDTMEQRRRMGLQEPEQTITDYLVNWLHSETTSDLSELSVAQMMVSVIFGSVHSAGMVLASSIYELSARPEYIEPLREEALASLQSHLGWKKETIESLPKIDSFIKESHRHNPIGAASLFRLAKKDFSFRNGLKIPAGTFLYTPNSPLLNDPIYYENGGVFDGMRFYKLGLQSGSPDDYKIAGQLPKSRQFGAGRHACPGKQLAADSMRLILAYILVNCEIERDGGSKTSKGFSFSSTIRVRVHKESGQKK</sequence>
<keyword evidence="8" id="KW-0812">Transmembrane</keyword>
<dbReference type="InterPro" id="IPR001128">
    <property type="entry name" value="Cyt_P450"/>
</dbReference>
<dbReference type="InterPro" id="IPR036396">
    <property type="entry name" value="Cyt_P450_sf"/>
</dbReference>
<dbReference type="Pfam" id="PF00067">
    <property type="entry name" value="p450"/>
    <property type="match status" value="1"/>
</dbReference>
<dbReference type="SUPFAM" id="SSF48264">
    <property type="entry name" value="Cytochrome P450"/>
    <property type="match status" value="1"/>
</dbReference>
<dbReference type="GO" id="GO:0005506">
    <property type="term" value="F:iron ion binding"/>
    <property type="evidence" value="ECO:0007669"/>
    <property type="project" value="InterPro"/>
</dbReference>
<comment type="caution">
    <text evidence="9">The sequence shown here is derived from an EMBL/GenBank/DDBJ whole genome shotgun (WGS) entry which is preliminary data.</text>
</comment>
<dbReference type="PANTHER" id="PTHR46206">
    <property type="entry name" value="CYTOCHROME P450"/>
    <property type="match status" value="1"/>
</dbReference>